<proteinExistence type="predicted"/>
<sequence length="148" mass="16237">MTLVKLFFVGSLLAFSQDLTRRKGSLVDSNTTSILASRRQMWPPHSSSLEFVIFDVNADANSWFLDLGVSYGVFLGEESDRNEKVGRGSERVGGGVEVVEVATSAVLDEEVADCVGFEAYGLPRSTLNIFRNACGYLVDEWMNGRTGE</sequence>
<keyword evidence="3" id="KW-1185">Reference proteome</keyword>
<name>R7RYG6_STEHR</name>
<dbReference type="AlphaFoldDB" id="R7RYG6"/>
<evidence type="ECO:0000313" key="2">
    <source>
        <dbReference type="EMBL" id="EIM79858.1"/>
    </source>
</evidence>
<dbReference type="RefSeq" id="XP_007311150.1">
    <property type="nucleotide sequence ID" value="XM_007311088.1"/>
</dbReference>
<organism evidence="2 3">
    <name type="scientific">Stereum hirsutum (strain FP-91666)</name>
    <name type="common">White-rot fungus</name>
    <dbReference type="NCBI Taxonomy" id="721885"/>
    <lineage>
        <taxon>Eukaryota</taxon>
        <taxon>Fungi</taxon>
        <taxon>Dikarya</taxon>
        <taxon>Basidiomycota</taxon>
        <taxon>Agaricomycotina</taxon>
        <taxon>Agaricomycetes</taxon>
        <taxon>Russulales</taxon>
        <taxon>Stereaceae</taxon>
        <taxon>Stereum</taxon>
    </lineage>
</organism>
<dbReference type="GeneID" id="18795900"/>
<protein>
    <submittedName>
        <fullName evidence="2">Uncharacterized protein</fullName>
    </submittedName>
</protein>
<evidence type="ECO:0000313" key="3">
    <source>
        <dbReference type="Proteomes" id="UP000053927"/>
    </source>
</evidence>
<dbReference type="Proteomes" id="UP000053927">
    <property type="component" value="Unassembled WGS sequence"/>
</dbReference>
<keyword evidence="1" id="KW-0732">Signal</keyword>
<feature type="signal peptide" evidence="1">
    <location>
        <begin position="1"/>
        <end position="16"/>
    </location>
</feature>
<reference evidence="3" key="1">
    <citation type="journal article" date="2012" name="Science">
        <title>The Paleozoic origin of enzymatic lignin decomposition reconstructed from 31 fungal genomes.</title>
        <authorList>
            <person name="Floudas D."/>
            <person name="Binder M."/>
            <person name="Riley R."/>
            <person name="Barry K."/>
            <person name="Blanchette R.A."/>
            <person name="Henrissat B."/>
            <person name="Martinez A.T."/>
            <person name="Otillar R."/>
            <person name="Spatafora J.W."/>
            <person name="Yadav J.S."/>
            <person name="Aerts A."/>
            <person name="Benoit I."/>
            <person name="Boyd A."/>
            <person name="Carlson A."/>
            <person name="Copeland A."/>
            <person name="Coutinho P.M."/>
            <person name="de Vries R.P."/>
            <person name="Ferreira P."/>
            <person name="Findley K."/>
            <person name="Foster B."/>
            <person name="Gaskell J."/>
            <person name="Glotzer D."/>
            <person name="Gorecki P."/>
            <person name="Heitman J."/>
            <person name="Hesse C."/>
            <person name="Hori C."/>
            <person name="Igarashi K."/>
            <person name="Jurgens J.A."/>
            <person name="Kallen N."/>
            <person name="Kersten P."/>
            <person name="Kohler A."/>
            <person name="Kuees U."/>
            <person name="Kumar T.K.A."/>
            <person name="Kuo A."/>
            <person name="LaButti K."/>
            <person name="Larrondo L.F."/>
            <person name="Lindquist E."/>
            <person name="Ling A."/>
            <person name="Lombard V."/>
            <person name="Lucas S."/>
            <person name="Lundell T."/>
            <person name="Martin R."/>
            <person name="McLaughlin D.J."/>
            <person name="Morgenstern I."/>
            <person name="Morin E."/>
            <person name="Murat C."/>
            <person name="Nagy L.G."/>
            <person name="Nolan M."/>
            <person name="Ohm R.A."/>
            <person name="Patyshakuliyeva A."/>
            <person name="Rokas A."/>
            <person name="Ruiz-Duenas F.J."/>
            <person name="Sabat G."/>
            <person name="Salamov A."/>
            <person name="Samejima M."/>
            <person name="Schmutz J."/>
            <person name="Slot J.C."/>
            <person name="St John F."/>
            <person name="Stenlid J."/>
            <person name="Sun H."/>
            <person name="Sun S."/>
            <person name="Syed K."/>
            <person name="Tsang A."/>
            <person name="Wiebenga A."/>
            <person name="Young D."/>
            <person name="Pisabarro A."/>
            <person name="Eastwood D.C."/>
            <person name="Martin F."/>
            <person name="Cullen D."/>
            <person name="Grigoriev I.V."/>
            <person name="Hibbett D.S."/>
        </authorList>
    </citation>
    <scope>NUCLEOTIDE SEQUENCE [LARGE SCALE GENOMIC DNA]</scope>
    <source>
        <strain evidence="3">FP-91666</strain>
    </source>
</reference>
<dbReference type="KEGG" id="shs:STEHIDRAFT_116322"/>
<dbReference type="EMBL" id="JH687401">
    <property type="protein sequence ID" value="EIM79858.1"/>
    <property type="molecule type" value="Genomic_DNA"/>
</dbReference>
<evidence type="ECO:0000256" key="1">
    <source>
        <dbReference type="SAM" id="SignalP"/>
    </source>
</evidence>
<accession>R7RYG6</accession>
<feature type="chain" id="PRO_5004455391" evidence="1">
    <location>
        <begin position="17"/>
        <end position="148"/>
    </location>
</feature>
<gene>
    <name evidence="2" type="ORF">STEHIDRAFT_116322</name>
</gene>